<dbReference type="InterPro" id="IPR013785">
    <property type="entry name" value="Aldolase_TIM"/>
</dbReference>
<evidence type="ECO:0000256" key="3">
    <source>
        <dbReference type="ARBA" id="ARBA00022605"/>
    </source>
</evidence>
<evidence type="ECO:0000256" key="5">
    <source>
        <dbReference type="ARBA" id="ARBA00023141"/>
    </source>
</evidence>
<sequence length="195" mass="21355">MRTPVKVKICGLTRREDVELAAGLGADFLGFVLAPASKRYVPPERWRSLTENLPGHIRRVAVVVDPAPETLAEIRKVFDVIQFHGSEPPELARGAGSWKALHLEREFGKLKEYDVEHFIIDSATGGSGVRCDWRTAAEAAKEYEILLAGGLTPDNVAEAIRQVKPWGVDVSGGVEAAPGIKSKEKLIRFMKEAGK</sequence>
<proteinExistence type="inferred from homology"/>
<gene>
    <name evidence="8" type="primary">trpF_22</name>
    <name evidence="8" type="ORF">SDC9_119060</name>
</gene>
<dbReference type="SUPFAM" id="SSF51366">
    <property type="entry name" value="Ribulose-phoshate binding barrel"/>
    <property type="match status" value="1"/>
</dbReference>
<evidence type="ECO:0000256" key="2">
    <source>
        <dbReference type="ARBA" id="ARBA00012572"/>
    </source>
</evidence>
<keyword evidence="3" id="KW-0028">Amino-acid biosynthesis</keyword>
<name>A0A645C4F8_9ZZZZ</name>
<feature type="domain" description="N-(5'phosphoribosyl) anthranilate isomerase (PRAI)" evidence="7">
    <location>
        <begin position="7"/>
        <end position="191"/>
    </location>
</feature>
<dbReference type="InterPro" id="IPR044643">
    <property type="entry name" value="TrpF_fam"/>
</dbReference>
<dbReference type="AlphaFoldDB" id="A0A645C4F8"/>
<comment type="pathway">
    <text evidence="1">Amino-acid biosynthesis; L-tryptophan biosynthesis; L-tryptophan from chorismate: step 3/5.</text>
</comment>
<dbReference type="CDD" id="cd00405">
    <property type="entry name" value="PRAI"/>
    <property type="match status" value="1"/>
</dbReference>
<keyword evidence="6 8" id="KW-0413">Isomerase</keyword>
<dbReference type="GO" id="GO:0004640">
    <property type="term" value="F:phosphoribosylanthranilate isomerase activity"/>
    <property type="evidence" value="ECO:0007669"/>
    <property type="project" value="UniProtKB-EC"/>
</dbReference>
<dbReference type="HAMAP" id="MF_00135">
    <property type="entry name" value="PRAI"/>
    <property type="match status" value="1"/>
</dbReference>
<dbReference type="EMBL" id="VSSQ01024523">
    <property type="protein sequence ID" value="MPM72087.1"/>
    <property type="molecule type" value="Genomic_DNA"/>
</dbReference>
<dbReference type="EC" id="5.3.1.24" evidence="2"/>
<reference evidence="8" key="1">
    <citation type="submission" date="2019-08" db="EMBL/GenBank/DDBJ databases">
        <authorList>
            <person name="Kucharzyk K."/>
            <person name="Murdoch R.W."/>
            <person name="Higgins S."/>
            <person name="Loffler F."/>
        </authorList>
    </citation>
    <scope>NUCLEOTIDE SEQUENCE</scope>
</reference>
<dbReference type="InterPro" id="IPR011060">
    <property type="entry name" value="RibuloseP-bd_barrel"/>
</dbReference>
<evidence type="ECO:0000313" key="8">
    <source>
        <dbReference type="EMBL" id="MPM72087.1"/>
    </source>
</evidence>
<organism evidence="8">
    <name type="scientific">bioreactor metagenome</name>
    <dbReference type="NCBI Taxonomy" id="1076179"/>
    <lineage>
        <taxon>unclassified sequences</taxon>
        <taxon>metagenomes</taxon>
        <taxon>ecological metagenomes</taxon>
    </lineage>
</organism>
<dbReference type="PANTHER" id="PTHR42894:SF1">
    <property type="entry name" value="N-(5'-PHOSPHORIBOSYL)ANTHRANILATE ISOMERASE"/>
    <property type="match status" value="1"/>
</dbReference>
<dbReference type="GO" id="GO:0000162">
    <property type="term" value="P:L-tryptophan biosynthetic process"/>
    <property type="evidence" value="ECO:0007669"/>
    <property type="project" value="UniProtKB-UniPathway"/>
</dbReference>
<dbReference type="Gene3D" id="3.20.20.70">
    <property type="entry name" value="Aldolase class I"/>
    <property type="match status" value="1"/>
</dbReference>
<comment type="caution">
    <text evidence="8">The sequence shown here is derived from an EMBL/GenBank/DDBJ whole genome shotgun (WGS) entry which is preliminary data.</text>
</comment>
<evidence type="ECO:0000256" key="4">
    <source>
        <dbReference type="ARBA" id="ARBA00022822"/>
    </source>
</evidence>
<evidence type="ECO:0000256" key="1">
    <source>
        <dbReference type="ARBA" id="ARBA00004664"/>
    </source>
</evidence>
<dbReference type="InterPro" id="IPR001240">
    <property type="entry name" value="PRAI_dom"/>
</dbReference>
<evidence type="ECO:0000256" key="6">
    <source>
        <dbReference type="ARBA" id="ARBA00023235"/>
    </source>
</evidence>
<dbReference type="Pfam" id="PF00697">
    <property type="entry name" value="PRAI"/>
    <property type="match status" value="1"/>
</dbReference>
<keyword evidence="5" id="KW-0057">Aromatic amino acid biosynthesis</keyword>
<evidence type="ECO:0000259" key="7">
    <source>
        <dbReference type="Pfam" id="PF00697"/>
    </source>
</evidence>
<dbReference type="PANTHER" id="PTHR42894">
    <property type="entry name" value="N-(5'-PHOSPHORIBOSYL)ANTHRANILATE ISOMERASE"/>
    <property type="match status" value="1"/>
</dbReference>
<keyword evidence="4" id="KW-0822">Tryptophan biosynthesis</keyword>
<dbReference type="UniPathway" id="UPA00035">
    <property type="reaction ID" value="UER00042"/>
</dbReference>
<accession>A0A645C4F8</accession>
<protein>
    <recommendedName>
        <fullName evidence="2">phosphoribosylanthranilate isomerase</fullName>
        <ecNumber evidence="2">5.3.1.24</ecNumber>
    </recommendedName>
</protein>